<reference evidence="3" key="4">
    <citation type="journal article" date="2022" name="Microb. Genom.">
        <title>A global pangenome for the wheat fungal pathogen Pyrenophora tritici-repentis and prediction of effector protein structural homology.</title>
        <authorList>
            <person name="Moolhuijzen P.M."/>
            <person name="See P.T."/>
            <person name="Shi G."/>
            <person name="Powell H.R."/>
            <person name="Cockram J."/>
            <person name="Jorgensen L.N."/>
            <person name="Benslimane H."/>
            <person name="Strelkov S.E."/>
            <person name="Turner J."/>
            <person name="Liu Z."/>
            <person name="Moffat C.S."/>
        </authorList>
    </citation>
    <scope>NUCLEOTIDE SEQUENCE [LARGE SCALE GENOMIC DNA]</scope>
</reference>
<reference evidence="2" key="2">
    <citation type="submission" date="2021-05" db="EMBL/GenBank/DDBJ databases">
        <authorList>
            <person name="Moolhuijzen P.M."/>
            <person name="Moffat C.S."/>
        </authorList>
    </citation>
    <scope>NUCLEOTIDE SEQUENCE</scope>
    <source>
        <strain evidence="2">86-124</strain>
    </source>
</reference>
<proteinExistence type="predicted"/>
<evidence type="ECO:0000313" key="2">
    <source>
        <dbReference type="EMBL" id="KAI1509410.1"/>
    </source>
</evidence>
<gene>
    <name evidence="2" type="ORF">Ptr86124_011490</name>
    <name evidence="1" type="ORF">PtrM4_076890</name>
</gene>
<dbReference type="Proteomes" id="UP000249757">
    <property type="component" value="Unassembled WGS sequence"/>
</dbReference>
<name>A0A2W1DR67_9PLEO</name>
<protein>
    <submittedName>
        <fullName evidence="2">Uncharacterized protein</fullName>
    </submittedName>
</protein>
<sequence>MDEFSNHAFAQRFDGSNFVSYTNHGSIREFIKSLVDEYATPRYTKTPMSGPTIYLSYLLEGVVGRKKNTLRTYIAPGDKTSQQEAKHSKHRLHWYKLNLAPGMHATEGTGAASRVTMPP</sequence>
<dbReference type="Proteomes" id="UP000245464">
    <property type="component" value="Chromosome 3"/>
</dbReference>
<comment type="caution">
    <text evidence="2">The sequence shown here is derived from an EMBL/GenBank/DDBJ whole genome shotgun (WGS) entry which is preliminary data.</text>
</comment>
<keyword evidence="3" id="KW-1185">Reference proteome</keyword>
<reference evidence="2" key="3">
    <citation type="journal article" date="2022" name="bioRxiv">
        <title>A global pangenome for the wheat fungal pathogen Pyrenophora tritici-repentis and prediction of effector protein structural homology.</title>
        <authorList>
            <person name="Moolhuijzen P."/>
            <person name="See P.T."/>
            <person name="Shi G."/>
            <person name="Powell H.R."/>
            <person name="Cockram J."/>
            <person name="Jorgensen L.N."/>
            <person name="Benslimane H."/>
            <person name="Strelkov S.E."/>
            <person name="Turner J."/>
            <person name="Liu Z."/>
            <person name="Moffat C.S."/>
        </authorList>
    </citation>
    <scope>NUCLEOTIDE SEQUENCE</scope>
    <source>
        <strain evidence="2">86-124</strain>
    </source>
</reference>
<dbReference type="EMBL" id="NQIK02000003">
    <property type="protein sequence ID" value="KAF7572784.1"/>
    <property type="molecule type" value="Genomic_DNA"/>
</dbReference>
<reference evidence="1" key="1">
    <citation type="journal article" date="2018" name="BMC Genomics">
        <title>Comparative genomics of the wheat fungal pathogen Pyrenophora tritici-repentis reveals chromosomal variations and genome plasticity.</title>
        <authorList>
            <person name="Moolhuijzen P."/>
            <person name="See P.T."/>
            <person name="Hane J.K."/>
            <person name="Shi G."/>
            <person name="Liu Z."/>
            <person name="Oliver R.P."/>
            <person name="Moffat C.S."/>
        </authorList>
    </citation>
    <scope>NUCLEOTIDE SEQUENCE [LARGE SCALE GENOMIC DNA]</scope>
    <source>
        <strain evidence="1">M4</strain>
    </source>
</reference>
<organism evidence="2 3">
    <name type="scientific">Pyrenophora tritici-repentis</name>
    <dbReference type="NCBI Taxonomy" id="45151"/>
    <lineage>
        <taxon>Eukaryota</taxon>
        <taxon>Fungi</taxon>
        <taxon>Dikarya</taxon>
        <taxon>Ascomycota</taxon>
        <taxon>Pezizomycotina</taxon>
        <taxon>Dothideomycetes</taxon>
        <taxon>Pleosporomycetidae</taxon>
        <taxon>Pleosporales</taxon>
        <taxon>Pleosporineae</taxon>
        <taxon>Pleosporaceae</taxon>
        <taxon>Pyrenophora</taxon>
    </lineage>
</organism>
<accession>A0A2W1DR67</accession>
<evidence type="ECO:0000313" key="3">
    <source>
        <dbReference type="Proteomes" id="UP000249757"/>
    </source>
</evidence>
<dbReference type="EMBL" id="NRDI02000020">
    <property type="protein sequence ID" value="KAI1509410.1"/>
    <property type="molecule type" value="Genomic_DNA"/>
</dbReference>
<evidence type="ECO:0000313" key="1">
    <source>
        <dbReference type="EMBL" id="KAF7572784.1"/>
    </source>
</evidence>
<dbReference type="AlphaFoldDB" id="A0A2W1DR67"/>